<dbReference type="WBParaSite" id="HPLM_0001955401-mRNA-1">
    <property type="protein sequence ID" value="HPLM_0001955401-mRNA-1"/>
    <property type="gene ID" value="HPLM_0001955401"/>
</dbReference>
<proteinExistence type="predicted"/>
<reference evidence="1" key="1">
    <citation type="submission" date="2017-02" db="UniProtKB">
        <authorList>
            <consortium name="WormBaseParasite"/>
        </authorList>
    </citation>
    <scope>IDENTIFICATION</scope>
</reference>
<dbReference type="AlphaFoldDB" id="A0A0N4X5B2"/>
<evidence type="ECO:0000313" key="1">
    <source>
        <dbReference type="WBParaSite" id="HPLM_0001955401-mRNA-1"/>
    </source>
</evidence>
<organism evidence="1">
    <name type="scientific">Haemonchus placei</name>
    <name type="common">Barber's pole worm</name>
    <dbReference type="NCBI Taxonomy" id="6290"/>
    <lineage>
        <taxon>Eukaryota</taxon>
        <taxon>Metazoa</taxon>
        <taxon>Ecdysozoa</taxon>
        <taxon>Nematoda</taxon>
        <taxon>Chromadorea</taxon>
        <taxon>Rhabditida</taxon>
        <taxon>Rhabditina</taxon>
        <taxon>Rhabditomorpha</taxon>
        <taxon>Strongyloidea</taxon>
        <taxon>Trichostrongylidae</taxon>
        <taxon>Haemonchus</taxon>
    </lineage>
</organism>
<accession>A0A0N4X5B2</accession>
<name>A0A0N4X5B2_HAEPC</name>
<protein>
    <submittedName>
        <fullName evidence="1">CDC73_C domain-containing protein</fullName>
    </submittedName>
</protein>
<sequence length="258" mass="28382">LKAKLPLLEYSSQFRNDYSTIKAKMTSLASFSLPDYITRCTAALTERKLLGKSDSVPITKGFSWFTYVGSEENAKIEEIIRTTTAETTITSTATPLKPPTLPPMRPLPDLRIREGVNGTAIAERRTMAEEKTFRDGVDADLLNIGLATGAPLDLEAEGAHVVPYRTRNVPATTTSLPPAAVPVFHKAPHVRPKSTTKPKTAFERLAVDYKERLTGAGDMDKFLKSIYSNAYIALIDAKEAPNVRLPLNMRRAAGLYTQ</sequence>